<dbReference type="PANTHER" id="PTHR46401:SF2">
    <property type="entry name" value="GLYCOSYLTRANSFERASE WBBK-RELATED"/>
    <property type="match status" value="1"/>
</dbReference>
<evidence type="ECO:0000256" key="1">
    <source>
        <dbReference type="ARBA" id="ARBA00022679"/>
    </source>
</evidence>
<dbReference type="GO" id="GO:0016757">
    <property type="term" value="F:glycosyltransferase activity"/>
    <property type="evidence" value="ECO:0007669"/>
    <property type="project" value="UniProtKB-KW"/>
</dbReference>
<dbReference type="InterPro" id="IPR001296">
    <property type="entry name" value="Glyco_trans_1"/>
</dbReference>
<dbReference type="InterPro" id="IPR028098">
    <property type="entry name" value="Glyco_trans_4-like_N"/>
</dbReference>
<comment type="caution">
    <text evidence="4">The sequence shown here is derived from an EMBL/GenBank/DDBJ whole genome shotgun (WGS) entry which is preliminary data.</text>
</comment>
<proteinExistence type="predicted"/>
<accession>A0ABW4BQI2</accession>
<dbReference type="Proteomes" id="UP001597191">
    <property type="component" value="Unassembled WGS sequence"/>
</dbReference>
<sequence length="339" mass="38752">MIHINMFSSADKVAGQGVGSAYLELIRLLQERLADQFDVTINHYGQADITHYHTIDPQFFLSTFSKKRGRKIGYVHFLPETIEGSLNLPGFAKKVFYAYMIKFYKRMDHLVVVNPIFIPKIVAYGVPEDKITYIPNFVSPVEFPNRDQAAKEALREKYHFPQDKFIVFGSGQVQQRKGVDDFVKLAQLHPEVQFIWAGGFSFGKMTDGYDHFKKILDDPPANLLFPGIVKRSEIADYLNLADLFFLPSYDELFPMSVLEAFSCGVPVLLRNLPLYQAIIAGDYVEAPDLAGFDQALTKLMTDTDFYQRYQQLAVSTAQQYSPAHLADIWQHFYTEQAKL</sequence>
<dbReference type="Pfam" id="PF00534">
    <property type="entry name" value="Glycos_transf_1"/>
    <property type="match status" value="1"/>
</dbReference>
<evidence type="ECO:0000259" key="2">
    <source>
        <dbReference type="Pfam" id="PF00534"/>
    </source>
</evidence>
<evidence type="ECO:0000259" key="3">
    <source>
        <dbReference type="Pfam" id="PF13439"/>
    </source>
</evidence>
<name>A0ABW4BQI2_9LACO</name>
<evidence type="ECO:0000313" key="5">
    <source>
        <dbReference type="Proteomes" id="UP001597191"/>
    </source>
</evidence>
<feature type="domain" description="Glycosyltransferase subfamily 4-like N-terminal" evidence="3">
    <location>
        <begin position="43"/>
        <end position="139"/>
    </location>
</feature>
<organism evidence="4 5">
    <name type="scientific">Lapidilactobacillus gannanensis</name>
    <dbReference type="NCBI Taxonomy" id="2486002"/>
    <lineage>
        <taxon>Bacteria</taxon>
        <taxon>Bacillati</taxon>
        <taxon>Bacillota</taxon>
        <taxon>Bacilli</taxon>
        <taxon>Lactobacillales</taxon>
        <taxon>Lactobacillaceae</taxon>
        <taxon>Lapidilactobacillus</taxon>
    </lineage>
</organism>
<dbReference type="PANTHER" id="PTHR46401">
    <property type="entry name" value="GLYCOSYLTRANSFERASE WBBK-RELATED"/>
    <property type="match status" value="1"/>
</dbReference>
<keyword evidence="1 4" id="KW-0808">Transferase</keyword>
<dbReference type="Gene3D" id="3.40.50.2000">
    <property type="entry name" value="Glycogen Phosphorylase B"/>
    <property type="match status" value="2"/>
</dbReference>
<evidence type="ECO:0000313" key="4">
    <source>
        <dbReference type="EMBL" id="MFD1411227.1"/>
    </source>
</evidence>
<dbReference type="EC" id="2.4.-.-" evidence="4"/>
<dbReference type="Pfam" id="PF13439">
    <property type="entry name" value="Glyco_transf_4"/>
    <property type="match status" value="1"/>
</dbReference>
<dbReference type="CDD" id="cd03801">
    <property type="entry name" value="GT4_PimA-like"/>
    <property type="match status" value="1"/>
</dbReference>
<keyword evidence="4" id="KW-0328">Glycosyltransferase</keyword>
<dbReference type="EMBL" id="JBHTOH010000037">
    <property type="protein sequence ID" value="MFD1411227.1"/>
    <property type="molecule type" value="Genomic_DNA"/>
</dbReference>
<protein>
    <submittedName>
        <fullName evidence="4">Glycosyltransferase family 4 protein</fullName>
        <ecNumber evidence="4">2.4.-.-</ecNumber>
    </submittedName>
</protein>
<feature type="domain" description="Glycosyl transferase family 1" evidence="2">
    <location>
        <begin position="151"/>
        <end position="310"/>
    </location>
</feature>
<dbReference type="SUPFAM" id="SSF53756">
    <property type="entry name" value="UDP-Glycosyltransferase/glycogen phosphorylase"/>
    <property type="match status" value="1"/>
</dbReference>
<gene>
    <name evidence="4" type="ORF">ACFQ4R_06385</name>
</gene>
<keyword evidence="5" id="KW-1185">Reference proteome</keyword>
<reference evidence="5" key="1">
    <citation type="journal article" date="2019" name="Int. J. Syst. Evol. Microbiol.">
        <title>The Global Catalogue of Microorganisms (GCM) 10K type strain sequencing project: providing services to taxonomists for standard genome sequencing and annotation.</title>
        <authorList>
            <consortium name="The Broad Institute Genomics Platform"/>
            <consortium name="The Broad Institute Genome Sequencing Center for Infectious Disease"/>
            <person name="Wu L."/>
            <person name="Ma J."/>
        </authorList>
    </citation>
    <scope>NUCLEOTIDE SEQUENCE [LARGE SCALE GENOMIC DNA]</scope>
    <source>
        <strain evidence="5">CCM 8937</strain>
    </source>
</reference>
<dbReference type="RefSeq" id="WP_125648746.1">
    <property type="nucleotide sequence ID" value="NZ_JBHTOH010000037.1"/>
</dbReference>